<evidence type="ECO:0008006" key="4">
    <source>
        <dbReference type="Google" id="ProtNLM"/>
    </source>
</evidence>
<feature type="compositionally biased region" description="Polar residues" evidence="1">
    <location>
        <begin position="233"/>
        <end position="257"/>
    </location>
</feature>
<evidence type="ECO:0000256" key="1">
    <source>
        <dbReference type="SAM" id="MobiDB-lite"/>
    </source>
</evidence>
<accession>A0A5P0ZPL4</accession>
<reference evidence="2 3" key="1">
    <citation type="journal article" date="2019" name="Syst. Appl. Microbiol.">
        <title>Polyphasic characterization of two novel Lactobacillus spp. isolated from blown salami packages: Description of Lactobacillus halodurans sp. nov. and Lactobacillus salsicarnum sp. nov.</title>
        <authorList>
            <person name="Schuster J.A."/>
            <person name="Klingl A."/>
            <person name="Vogel R.F."/>
            <person name="Ehrmann M.A."/>
        </authorList>
    </citation>
    <scope>NUCLEOTIDE SEQUENCE [LARGE SCALE GENOMIC DNA]</scope>
    <source>
        <strain evidence="2 3">TMW 1.2172</strain>
    </source>
</reference>
<dbReference type="Proteomes" id="UP000414364">
    <property type="component" value="Unassembled WGS sequence"/>
</dbReference>
<sequence length="1351" mass="150026">MNKKTKYIGSAVAVALLVAGAPVIVPMINNPTQIQATATTYDPNKLYGEINDGVVINSDDNFTQAYFTAFKNQFVNQYISSQTMLDILGGNKDEYEKYNHYSYFDPQNPAEFKDFQDDSFVKLLKSEQSINPFEKEFVTEYNDTNYYFHDVLADIKITDANGDQVQLRDVTDYDNAITSFTNGTIPFPLHLTVQLSTDPKESRYNPSTLTRLDSDLTDITFTISQNKFDITQKNSSNHVGNPVDSSSRNVDSLSITDDANKDGNKGVLPAYGKSLFDSKDDAINYVKQEGISPTASNQGDTKAIDSDGKIAKSGTYYQTVSYNLKKIAEGSDTALSAMISGGEDTNTKRSVPTYDTKITDGVNSKKAVEGTDFVVNNGWLTVVRQVSVPYYVSPEMEKQSVNVGDSSDGASNGASLIESSGNDLGIIQTTYGHKYYTDSSGKIEDTDVENDSKFNKSGIYYRKVTFTLPNVSDLDFSQEPIDETENTVTFMQEVDVKGSVDKNIETPTLSLNSSSNSNEATGDNGTENDNTLKDANGSSLVDNSKGDYFGISFGTNYYEYDSEKYNNDSEYVSDLNSKVWDNDSEQATQNVLDENGNFIKAGNYLRTIEFYLTDGAIDTHTFGNDSSSYKLDRKNNTVTYIQKVNISPIKIRVNIAPVVAQKGYTMVADSTDWILLNGVAQLTDENNKPYYTISSTIGVNIYNNLQDALTGENPHLSSDTFKSGVLYYRTITFKVDKNDDVNNYVFEPSVSTISNYIKDEENNTITFVQEITVEDSVKATVPDLKVYPGTKFSDISKDISGFKLISQSNQEPLDGSARLINSSDLGSSGSDILYFPADAEGNPDISLPVGYNNTKFGEIYYRIIGFELAHNQPDYNFDNDDKFVKLLNDNTPMYLQKISVVAPVNEQITTVYGKKGDSVSSIDMGDNDLTIDSSITDGNNSIIYGEQTTVGDEYFANASDAINNNSEKSLGSTIKGTPGTYYRSITFFLKINPVLKNDPSSYYEFDGDEGTDYLINYGVMVTLAQPIVVESESTGGSGSNVNDDWTYLDMSGVITTKSNQPYYTLNNDDNDSISNRKLAENTSWKVDMYRTNKEGVTQYRVATGEWIDAEDVILGEPNTGDDDWTYTPVAGVVTTKTTQDNYALDNHENDQIGNRGLAEDTAWVTDWYRTNHEGVEQYRVATGEWVNANDVIFKDASSGDWTYTRINGVVTTKTTQDNYALNNHENDQITNRGLAKNTAWITDWYRTNHEGVEQYRVATGEWVNVNDVYFKQTGSIDALSNLTKVDGIVNLDASSSYYSLYNQNGQLISDYSLAKNTSWKADYRAQDDAGNIYYHVGNNEWIKVVQGVSFE</sequence>
<proteinExistence type="predicted"/>
<evidence type="ECO:0000313" key="2">
    <source>
        <dbReference type="EMBL" id="MQS76194.1"/>
    </source>
</evidence>
<feature type="region of interest" description="Disordered" evidence="1">
    <location>
        <begin position="233"/>
        <end position="262"/>
    </location>
</feature>
<feature type="compositionally biased region" description="Low complexity" evidence="1">
    <location>
        <begin position="509"/>
        <end position="518"/>
    </location>
</feature>
<comment type="caution">
    <text evidence="2">The sequence shown here is derived from an EMBL/GenBank/DDBJ whole genome shotgun (WGS) entry which is preliminary data.</text>
</comment>
<dbReference type="RefSeq" id="WP_153385588.1">
    <property type="nucleotide sequence ID" value="NZ_VDFP01000013.1"/>
</dbReference>
<gene>
    <name evidence="2" type="ORF">FHL06_07320</name>
</gene>
<feature type="region of interest" description="Disordered" evidence="1">
    <location>
        <begin position="499"/>
        <end position="538"/>
    </location>
</feature>
<dbReference type="EMBL" id="VDFP01000013">
    <property type="protein sequence ID" value="MQS76194.1"/>
    <property type="molecule type" value="Genomic_DNA"/>
</dbReference>
<name>A0A5P0ZPL4_9LACO</name>
<feature type="compositionally biased region" description="Polar residues" evidence="1">
    <location>
        <begin position="519"/>
        <end position="529"/>
    </location>
</feature>
<protein>
    <recommendedName>
        <fullName evidence="4">Surface layer protein A domain-containing protein</fullName>
    </recommendedName>
</protein>
<evidence type="ECO:0000313" key="3">
    <source>
        <dbReference type="Proteomes" id="UP000414364"/>
    </source>
</evidence>
<organism evidence="2 3">
    <name type="scientific">Companilactobacillus halodurans</name>
    <dbReference type="NCBI Taxonomy" id="2584183"/>
    <lineage>
        <taxon>Bacteria</taxon>
        <taxon>Bacillati</taxon>
        <taxon>Bacillota</taxon>
        <taxon>Bacilli</taxon>
        <taxon>Lactobacillales</taxon>
        <taxon>Lactobacillaceae</taxon>
        <taxon>Companilactobacillus</taxon>
    </lineage>
</organism>